<feature type="domain" description="Reverse transcriptase" evidence="9">
    <location>
        <begin position="471"/>
        <end position="654"/>
    </location>
</feature>
<feature type="region of interest" description="Disordered" evidence="8">
    <location>
        <begin position="1270"/>
        <end position="1289"/>
    </location>
</feature>
<feature type="compositionally biased region" description="Basic and acidic residues" evidence="8">
    <location>
        <begin position="1274"/>
        <end position="1289"/>
    </location>
</feature>
<dbReference type="InterPro" id="IPR043128">
    <property type="entry name" value="Rev_trsase/Diguanyl_cyclase"/>
</dbReference>
<evidence type="ECO:0000256" key="5">
    <source>
        <dbReference type="ARBA" id="ARBA00022759"/>
    </source>
</evidence>
<dbReference type="CDD" id="cd01647">
    <property type="entry name" value="RT_LTR"/>
    <property type="match status" value="1"/>
</dbReference>
<keyword evidence="7" id="KW-0695">RNA-directed DNA polymerase</keyword>
<sequence length="1289" mass="148512">MPDDLSDAESAKEKVSAVRSHVPTPQALKLNSGNVSENWKKFSKAYEFYEIASGFEQRRDKVRVAALLSIIGVEATDLYSTFVWDRPDDQWIYSKVTEQFEKYCNPRKRVLYETYRFGIRKQEAGEGLDTYVTALRKLADNCAFPDKERSIRDQVVLGLRDSKLREIILRVDDPTLTEVTQHGRAYEQAILQNKEITPPDELEQVSEVKKGKGKKNHQNRPAQKTTGEAEVKINCKFCGNKHERNKNKCPAYKQKCSSCGKQNHFAKCCKSTNNVETQEMFCLYSLSNPNMTKKTITLTLPDTNQKLKFLIDTGASCNVLPVRDYIRVTGDKKKKNITPRKVTVVTYGGKQWTSLGDCWLNVKLNNRNFKMKCLVVDIDASPLLSLQSCEFMDIVKIISYDREKSTEENVNVVTQDSIMKQYEDVFNGLGKLEGQYHITLNEEVKPVVHAPRSVPVSLREPVKAKLEELEKQGVISRVTEPTDWVSSMLVKKETNKLRICLDPQDLNKAIKREHYPLPTMEDVATRLGKVKVFSLLDAKNGFWQIELDERSSYLTTFNTPFGRYRWCRMPFGISSAPEVWQRRMHELAEGLKGVEVIADDFLIVGCGDEQDEANRDHDRNLIALLERARQKNLKLNAKKMRIKLTELQYMGHVLTPNGVKMDPRKMEAILKMPKPTDKKAVQRLLGMVQYLAKFLPRLSDTAEPLRRLTDDSVDWDWKAEHEDSFQKLRKLATAAPVLAYYDMKKSVTIQCDASEKGLGAVLLQEGKPVVFASRALTQTEQRYAQIEKEMLAIVYACTRFDQYVYGRKVEVHSDHKPLEAIFKKMIWKSPKRLQRMLLALQRYNLDVKFKKGTEMYIADALSRAFLPRTEENISAVEVAEASLSREFENINSTEDSPNTAKGFDEIRKAVKEDNSIEKLRRYILEGWPEKKNEADPECQPYFHVRDELTEENYLIFRGERVVIPLKLRRGMMKKAHSSHCGIESCLRRAREHVYWPSMDSQLKDYIGSCELCNTFRSQQQKEPMMSHEVPNRPWSTVSTDIFELKSSKYVIVVDHYSNYFEYARLNRQSTAEVVKELKKIFASHGIPDKMISDNGPQYSSEEFRKFVEEWQIEHVTSSPGYPQSNGRAENAVKTCKNLMIKSIEGKTDFFMALLDWRNTPSTSMGMSPVQRLCSRRTRTLMPTQTAKLTPEVQSGVKEKIEKAREQQKTFFDRSARPLPALKQGDVVRMKLPNQKKWSKGIVLKEEGKRQYSVKVNGGVYRRNRRQLVAVTEDPPDRVRGELHEDQQAK</sequence>
<dbReference type="InterPro" id="IPR050951">
    <property type="entry name" value="Retrovirus_Pol_polyprotein"/>
</dbReference>
<evidence type="ECO:0000313" key="12">
    <source>
        <dbReference type="Proteomes" id="UP001642540"/>
    </source>
</evidence>
<dbReference type="Gene3D" id="3.30.420.10">
    <property type="entry name" value="Ribonuclease H-like superfamily/Ribonuclease H"/>
    <property type="match status" value="1"/>
</dbReference>
<dbReference type="PROSITE" id="PS50878">
    <property type="entry name" value="RT_POL"/>
    <property type="match status" value="1"/>
</dbReference>
<evidence type="ECO:0000256" key="2">
    <source>
        <dbReference type="ARBA" id="ARBA00022679"/>
    </source>
</evidence>
<keyword evidence="6" id="KW-0378">Hydrolase</keyword>
<evidence type="ECO:0000256" key="1">
    <source>
        <dbReference type="ARBA" id="ARBA00012493"/>
    </source>
</evidence>
<dbReference type="Pfam" id="PF00078">
    <property type="entry name" value="RVT_1"/>
    <property type="match status" value="1"/>
</dbReference>
<accession>A0ABP1RLS4</accession>
<comment type="caution">
    <text evidence="11">The sequence shown here is derived from an EMBL/GenBank/DDBJ whole genome shotgun (WGS) entry which is preliminary data.</text>
</comment>
<dbReference type="PANTHER" id="PTHR37984:SF8">
    <property type="entry name" value="CCHC-TYPE DOMAIN-CONTAINING PROTEIN"/>
    <property type="match status" value="1"/>
</dbReference>
<dbReference type="InterPro" id="IPR041373">
    <property type="entry name" value="RT_RNaseH"/>
</dbReference>
<dbReference type="Pfam" id="PF00665">
    <property type="entry name" value="rve"/>
    <property type="match status" value="1"/>
</dbReference>
<dbReference type="PANTHER" id="PTHR37984">
    <property type="entry name" value="PROTEIN CBG26694"/>
    <property type="match status" value="1"/>
</dbReference>
<evidence type="ECO:0000313" key="11">
    <source>
        <dbReference type="EMBL" id="CAL8130302.1"/>
    </source>
</evidence>
<evidence type="ECO:0000256" key="8">
    <source>
        <dbReference type="SAM" id="MobiDB-lite"/>
    </source>
</evidence>
<dbReference type="SUPFAM" id="SSF56672">
    <property type="entry name" value="DNA/RNA polymerases"/>
    <property type="match status" value="1"/>
</dbReference>
<dbReference type="CDD" id="cd09274">
    <property type="entry name" value="RNase_HI_RT_Ty3"/>
    <property type="match status" value="1"/>
</dbReference>
<keyword evidence="12" id="KW-1185">Reference proteome</keyword>
<dbReference type="Gene3D" id="3.10.10.10">
    <property type="entry name" value="HIV Type 1 Reverse Transcriptase, subunit A, domain 1"/>
    <property type="match status" value="1"/>
</dbReference>
<keyword evidence="4" id="KW-0540">Nuclease</keyword>
<dbReference type="InterPro" id="IPR001584">
    <property type="entry name" value="Integrase_cat-core"/>
</dbReference>
<protein>
    <recommendedName>
        <fullName evidence="1">RNA-directed DNA polymerase</fullName>
        <ecNumber evidence="1">2.7.7.49</ecNumber>
    </recommendedName>
</protein>
<evidence type="ECO:0000256" key="3">
    <source>
        <dbReference type="ARBA" id="ARBA00022695"/>
    </source>
</evidence>
<feature type="domain" description="Integrase catalytic" evidence="10">
    <location>
        <begin position="1029"/>
        <end position="1198"/>
    </location>
</feature>
<reference evidence="11 12" key="1">
    <citation type="submission" date="2024-08" db="EMBL/GenBank/DDBJ databases">
        <authorList>
            <person name="Cucini C."/>
            <person name="Frati F."/>
        </authorList>
    </citation>
    <scope>NUCLEOTIDE SEQUENCE [LARGE SCALE GENOMIC DNA]</scope>
</reference>
<dbReference type="PROSITE" id="PS50994">
    <property type="entry name" value="INTEGRASE"/>
    <property type="match status" value="1"/>
</dbReference>
<evidence type="ECO:0000256" key="7">
    <source>
        <dbReference type="ARBA" id="ARBA00022918"/>
    </source>
</evidence>
<name>A0ABP1RLS4_9HEXA</name>
<feature type="region of interest" description="Disordered" evidence="8">
    <location>
        <begin position="198"/>
        <end position="225"/>
    </location>
</feature>
<dbReference type="Gene3D" id="1.10.340.70">
    <property type="match status" value="1"/>
</dbReference>
<organism evidence="11 12">
    <name type="scientific">Orchesella dallaii</name>
    <dbReference type="NCBI Taxonomy" id="48710"/>
    <lineage>
        <taxon>Eukaryota</taxon>
        <taxon>Metazoa</taxon>
        <taxon>Ecdysozoa</taxon>
        <taxon>Arthropoda</taxon>
        <taxon>Hexapoda</taxon>
        <taxon>Collembola</taxon>
        <taxon>Entomobryomorpha</taxon>
        <taxon>Entomobryoidea</taxon>
        <taxon>Orchesellidae</taxon>
        <taxon>Orchesellinae</taxon>
        <taxon>Orchesella</taxon>
    </lineage>
</organism>
<dbReference type="Pfam" id="PF17921">
    <property type="entry name" value="Integrase_H2C2"/>
    <property type="match status" value="1"/>
</dbReference>
<evidence type="ECO:0000259" key="9">
    <source>
        <dbReference type="PROSITE" id="PS50878"/>
    </source>
</evidence>
<dbReference type="EC" id="2.7.7.49" evidence="1"/>
<keyword evidence="5" id="KW-0255">Endonuclease</keyword>
<dbReference type="EMBL" id="CAXLJM020000081">
    <property type="protein sequence ID" value="CAL8130302.1"/>
    <property type="molecule type" value="Genomic_DNA"/>
</dbReference>
<evidence type="ECO:0000256" key="4">
    <source>
        <dbReference type="ARBA" id="ARBA00022722"/>
    </source>
</evidence>
<dbReference type="InterPro" id="IPR036397">
    <property type="entry name" value="RNaseH_sf"/>
</dbReference>
<keyword evidence="3" id="KW-0548">Nucleotidyltransferase</keyword>
<proteinExistence type="predicted"/>
<dbReference type="Proteomes" id="UP001642540">
    <property type="component" value="Unassembled WGS sequence"/>
</dbReference>
<dbReference type="InterPro" id="IPR043502">
    <property type="entry name" value="DNA/RNA_pol_sf"/>
</dbReference>
<gene>
    <name evidence="11" type="ORF">ODALV1_LOCUS23665</name>
</gene>
<dbReference type="Pfam" id="PF17917">
    <property type="entry name" value="RT_RNaseH"/>
    <property type="match status" value="1"/>
</dbReference>
<dbReference type="InterPro" id="IPR000477">
    <property type="entry name" value="RT_dom"/>
</dbReference>
<dbReference type="InterPro" id="IPR001969">
    <property type="entry name" value="Aspartic_peptidase_AS"/>
</dbReference>
<dbReference type="CDD" id="cd05481">
    <property type="entry name" value="retropepsin_like_LTR_1"/>
    <property type="match status" value="1"/>
</dbReference>
<dbReference type="InterPro" id="IPR041588">
    <property type="entry name" value="Integrase_H2C2"/>
</dbReference>
<keyword evidence="2" id="KW-0808">Transferase</keyword>
<dbReference type="InterPro" id="IPR012337">
    <property type="entry name" value="RNaseH-like_sf"/>
</dbReference>
<dbReference type="SUPFAM" id="SSF53098">
    <property type="entry name" value="Ribonuclease H-like"/>
    <property type="match status" value="1"/>
</dbReference>
<evidence type="ECO:0000259" key="10">
    <source>
        <dbReference type="PROSITE" id="PS50994"/>
    </source>
</evidence>
<evidence type="ECO:0000256" key="6">
    <source>
        <dbReference type="ARBA" id="ARBA00022801"/>
    </source>
</evidence>
<dbReference type="PROSITE" id="PS00141">
    <property type="entry name" value="ASP_PROTEASE"/>
    <property type="match status" value="1"/>
</dbReference>
<dbReference type="Gene3D" id="3.30.70.270">
    <property type="match status" value="2"/>
</dbReference>